<reference evidence="3" key="1">
    <citation type="submission" date="2016-11" db="UniProtKB">
        <authorList>
            <consortium name="WormBaseParasite"/>
        </authorList>
    </citation>
    <scope>IDENTIFICATION</scope>
</reference>
<keyword evidence="2" id="KW-1185">Reference proteome</keyword>
<proteinExistence type="predicted"/>
<dbReference type="AlphaFoldDB" id="A0A1I7WCE7"/>
<dbReference type="CDD" id="cd02042">
    <property type="entry name" value="ParAB_family"/>
    <property type="match status" value="1"/>
</dbReference>
<evidence type="ECO:0000259" key="1">
    <source>
        <dbReference type="Pfam" id="PF01656"/>
    </source>
</evidence>
<dbReference type="InterPro" id="IPR002586">
    <property type="entry name" value="CobQ/CobB/MinD/ParA_Nub-bd_dom"/>
</dbReference>
<dbReference type="Proteomes" id="UP000095283">
    <property type="component" value="Unplaced"/>
</dbReference>
<accession>A0A1I7WCE7</accession>
<dbReference type="Gene3D" id="3.40.50.300">
    <property type="entry name" value="P-loop containing nucleotide triphosphate hydrolases"/>
    <property type="match status" value="1"/>
</dbReference>
<protein>
    <submittedName>
        <fullName evidence="3">CbiA domain-containing protein</fullName>
    </submittedName>
</protein>
<evidence type="ECO:0000313" key="2">
    <source>
        <dbReference type="Proteomes" id="UP000095283"/>
    </source>
</evidence>
<dbReference type="InterPro" id="IPR027417">
    <property type="entry name" value="P-loop_NTPase"/>
</dbReference>
<name>A0A1I7WCE7_HETBA</name>
<organism evidence="2 3">
    <name type="scientific">Heterorhabditis bacteriophora</name>
    <name type="common">Entomopathogenic nematode worm</name>
    <dbReference type="NCBI Taxonomy" id="37862"/>
    <lineage>
        <taxon>Eukaryota</taxon>
        <taxon>Metazoa</taxon>
        <taxon>Ecdysozoa</taxon>
        <taxon>Nematoda</taxon>
        <taxon>Chromadorea</taxon>
        <taxon>Rhabditida</taxon>
        <taxon>Rhabditina</taxon>
        <taxon>Rhabditomorpha</taxon>
        <taxon>Strongyloidea</taxon>
        <taxon>Heterorhabditidae</taxon>
        <taxon>Heterorhabditis</taxon>
    </lineage>
</organism>
<dbReference type="Pfam" id="PF01656">
    <property type="entry name" value="CbiA"/>
    <property type="match status" value="1"/>
</dbReference>
<dbReference type="WBParaSite" id="Hba_02387">
    <property type="protein sequence ID" value="Hba_02387"/>
    <property type="gene ID" value="Hba_02387"/>
</dbReference>
<evidence type="ECO:0000313" key="3">
    <source>
        <dbReference type="WBParaSite" id="Hba_02387"/>
    </source>
</evidence>
<dbReference type="SUPFAM" id="SSF52540">
    <property type="entry name" value="P-loop containing nucleoside triphosphate hydrolases"/>
    <property type="match status" value="1"/>
</dbReference>
<feature type="domain" description="CobQ/CobB/MinD/ParA nucleotide binding" evidence="1">
    <location>
        <begin position="28"/>
        <end position="178"/>
    </location>
</feature>
<sequence length="382" mass="41972">MALAGIGLHRSVLHDLPIKGAHLMRLVGGVGRTTLSLNLAAAFAGQSRVLVNDRDPQCGSVAWSAMSDGETPFTVSRASSPGFDLEIQDLPPSAPVKDQLPDADLYLVPTLLDGGSFVVYLRTIETLRRQGKPFLPVANRVNVKRAEHRRRLEDPSLAGAIVIPERAALASYYELGETVFSMRGAGVDKAREDILRLPMLPLPDLMAAKKTPAKNAVAKARKDLSKAAKVVHAKPQRTYAPLIDLDQFSEEQLAELMVAAGDAPGRKTYFDYSEEQPFTRSGKKVYLEVGRGSQMFDYRDVNGVRTERTMVTVPPKLRDQLQDLTGEESPVITTAIIALASWACQELKRSKRRLVVATATDDLDPVRKQVRKAIVGRARKQR</sequence>